<keyword evidence="2" id="KW-0175">Coiled coil</keyword>
<reference evidence="4" key="1">
    <citation type="submission" date="2018-06" db="EMBL/GenBank/DDBJ databases">
        <authorList>
            <person name="Zhirakovskaya E."/>
        </authorList>
    </citation>
    <scope>NUCLEOTIDE SEQUENCE</scope>
</reference>
<accession>A0A3B0YJW1</accession>
<dbReference type="SUPFAM" id="SSF46955">
    <property type="entry name" value="Putative DNA-binding domain"/>
    <property type="match status" value="1"/>
</dbReference>
<dbReference type="PROSITE" id="PS50937">
    <property type="entry name" value="HTH_MERR_2"/>
    <property type="match status" value="1"/>
</dbReference>
<feature type="domain" description="HTH merR-type" evidence="3">
    <location>
        <begin position="7"/>
        <end position="76"/>
    </location>
</feature>
<gene>
    <name evidence="4" type="ORF">MNBD_GAMMA14-2158</name>
</gene>
<protein>
    <submittedName>
        <fullName evidence="4">Transcriptional regulator, MerR family</fullName>
    </submittedName>
</protein>
<proteinExistence type="predicted"/>
<evidence type="ECO:0000256" key="1">
    <source>
        <dbReference type="ARBA" id="ARBA00023125"/>
    </source>
</evidence>
<dbReference type="Pfam" id="PF13411">
    <property type="entry name" value="MerR_1"/>
    <property type="match status" value="1"/>
</dbReference>
<dbReference type="SMART" id="SM00422">
    <property type="entry name" value="HTH_MERR"/>
    <property type="match status" value="1"/>
</dbReference>
<name>A0A3B0YJW1_9ZZZZ</name>
<dbReference type="PRINTS" id="PR00040">
    <property type="entry name" value="HTHMERR"/>
</dbReference>
<sequence>MAQKTTSYRISEMGELLDLSADTLRYYEKIGLLKNVSRSAGGARLYTDKDLSRLRFIRRAQSMNFSLAEIANLLEMREDPQHARNDIRQLTHNKLVEVEAQLKELKTLRNELTLLVNLCCGDADGCPIIEGIDQQPSRGSGNHSG</sequence>
<organism evidence="4">
    <name type="scientific">hydrothermal vent metagenome</name>
    <dbReference type="NCBI Taxonomy" id="652676"/>
    <lineage>
        <taxon>unclassified sequences</taxon>
        <taxon>metagenomes</taxon>
        <taxon>ecological metagenomes</taxon>
    </lineage>
</organism>
<keyword evidence="1" id="KW-0238">DNA-binding</keyword>
<dbReference type="GO" id="GO:0003700">
    <property type="term" value="F:DNA-binding transcription factor activity"/>
    <property type="evidence" value="ECO:0007669"/>
    <property type="project" value="InterPro"/>
</dbReference>
<dbReference type="CDD" id="cd04770">
    <property type="entry name" value="HTH_HMRTR"/>
    <property type="match status" value="1"/>
</dbReference>
<evidence type="ECO:0000313" key="4">
    <source>
        <dbReference type="EMBL" id="VAW81248.1"/>
    </source>
</evidence>
<dbReference type="InterPro" id="IPR009061">
    <property type="entry name" value="DNA-bd_dom_put_sf"/>
</dbReference>
<dbReference type="InterPro" id="IPR047057">
    <property type="entry name" value="MerR_fam"/>
</dbReference>
<evidence type="ECO:0000259" key="3">
    <source>
        <dbReference type="PROSITE" id="PS50937"/>
    </source>
</evidence>
<dbReference type="GO" id="GO:0003677">
    <property type="term" value="F:DNA binding"/>
    <property type="evidence" value="ECO:0007669"/>
    <property type="project" value="UniProtKB-KW"/>
</dbReference>
<dbReference type="InterPro" id="IPR000551">
    <property type="entry name" value="MerR-type_HTH_dom"/>
</dbReference>
<dbReference type="Gene3D" id="1.10.1660.10">
    <property type="match status" value="1"/>
</dbReference>
<dbReference type="PANTHER" id="PTHR30204:SF92">
    <property type="entry name" value="HTH-TYPE TRANSCRIPTIONAL REGULATOR ZNTR"/>
    <property type="match status" value="1"/>
</dbReference>
<evidence type="ECO:0000256" key="2">
    <source>
        <dbReference type="SAM" id="Coils"/>
    </source>
</evidence>
<feature type="coiled-coil region" evidence="2">
    <location>
        <begin position="88"/>
        <end position="118"/>
    </location>
</feature>
<dbReference type="EMBL" id="UOFM01000388">
    <property type="protein sequence ID" value="VAW81248.1"/>
    <property type="molecule type" value="Genomic_DNA"/>
</dbReference>
<dbReference type="PANTHER" id="PTHR30204">
    <property type="entry name" value="REDOX-CYCLING DRUG-SENSING TRANSCRIPTIONAL ACTIVATOR SOXR"/>
    <property type="match status" value="1"/>
</dbReference>
<dbReference type="AlphaFoldDB" id="A0A3B0YJW1"/>